<reference evidence="2" key="1">
    <citation type="submission" date="2023-10" db="EMBL/GenBank/DDBJ databases">
        <title>Genome assembly of Pristionchus species.</title>
        <authorList>
            <person name="Yoshida K."/>
            <person name="Sommer R.J."/>
        </authorList>
    </citation>
    <scope>NUCLEOTIDE SEQUENCE</scope>
    <source>
        <strain evidence="2">RS5133</strain>
    </source>
</reference>
<dbReference type="CDD" id="cd15457">
    <property type="entry name" value="NADAR"/>
    <property type="match status" value="1"/>
</dbReference>
<name>A0AAV5VZK6_9BILA</name>
<sequence>ANLASIDKIIGFSRYKGIDSILTVLKQLDSDGISVKDGYGTAPVPSFSTDVAIPLIGVSHRKTTDDIPLVLFYTSECVFSNYHSAPIHVDGNDFATSEQYFMWTKAKIFDDIETADEIINAQSPGEARKLGRKVRNFNEKVWNETSNRMMVVACYRKFQQNAALRKSLLATAGSVLVEASPSDRIWGIGLGVNHADGSNPEKWRGSNKLGRILTVIREHMIDSKLYQTDV</sequence>
<evidence type="ECO:0000313" key="2">
    <source>
        <dbReference type="EMBL" id="GMT23834.1"/>
    </source>
</evidence>
<evidence type="ECO:0000313" key="3">
    <source>
        <dbReference type="Proteomes" id="UP001432322"/>
    </source>
</evidence>
<dbReference type="AlphaFoldDB" id="A0AAV5VZK6"/>
<feature type="domain" description="NADAR" evidence="1">
    <location>
        <begin position="73"/>
        <end position="220"/>
    </location>
</feature>
<proteinExistence type="predicted"/>
<dbReference type="Proteomes" id="UP001432322">
    <property type="component" value="Unassembled WGS sequence"/>
</dbReference>
<accession>A0AAV5VZK6</accession>
<dbReference type="Pfam" id="PF08719">
    <property type="entry name" value="NADAR"/>
    <property type="match status" value="1"/>
</dbReference>
<dbReference type="Gene3D" id="1.10.357.40">
    <property type="entry name" value="YbiA-like"/>
    <property type="match status" value="1"/>
</dbReference>
<dbReference type="SUPFAM" id="SSF143990">
    <property type="entry name" value="YbiA-like"/>
    <property type="match status" value="1"/>
</dbReference>
<dbReference type="NCBIfam" id="TIGR02464">
    <property type="entry name" value="ribofla_fusion"/>
    <property type="match status" value="1"/>
</dbReference>
<organism evidence="2 3">
    <name type="scientific">Pristionchus fissidentatus</name>
    <dbReference type="NCBI Taxonomy" id="1538716"/>
    <lineage>
        <taxon>Eukaryota</taxon>
        <taxon>Metazoa</taxon>
        <taxon>Ecdysozoa</taxon>
        <taxon>Nematoda</taxon>
        <taxon>Chromadorea</taxon>
        <taxon>Rhabditida</taxon>
        <taxon>Rhabditina</taxon>
        <taxon>Diplogasteromorpha</taxon>
        <taxon>Diplogasteroidea</taxon>
        <taxon>Neodiplogasteridae</taxon>
        <taxon>Pristionchus</taxon>
    </lineage>
</organism>
<keyword evidence="3" id="KW-1185">Reference proteome</keyword>
<dbReference type="EMBL" id="BTSY01000004">
    <property type="protein sequence ID" value="GMT23834.1"/>
    <property type="molecule type" value="Genomic_DNA"/>
</dbReference>
<protein>
    <recommendedName>
        <fullName evidence="1">NADAR domain-containing protein</fullName>
    </recommendedName>
</protein>
<dbReference type="InterPro" id="IPR037238">
    <property type="entry name" value="YbiA-like_sf"/>
</dbReference>
<gene>
    <name evidence="2" type="ORF">PFISCL1PPCAC_15131</name>
</gene>
<evidence type="ECO:0000259" key="1">
    <source>
        <dbReference type="Pfam" id="PF08719"/>
    </source>
</evidence>
<feature type="non-terminal residue" evidence="2">
    <location>
        <position position="1"/>
    </location>
</feature>
<dbReference type="InterPro" id="IPR012816">
    <property type="entry name" value="NADAR"/>
</dbReference>
<comment type="caution">
    <text evidence="2">The sequence shown here is derived from an EMBL/GenBank/DDBJ whole genome shotgun (WGS) entry which is preliminary data.</text>
</comment>